<dbReference type="CDD" id="cd16098">
    <property type="entry name" value="FliS"/>
    <property type="match status" value="1"/>
</dbReference>
<evidence type="ECO:0000256" key="6">
    <source>
        <dbReference type="PIRNR" id="PIRNR039090"/>
    </source>
</evidence>
<dbReference type="Proteomes" id="UP001208567">
    <property type="component" value="Unassembled WGS sequence"/>
</dbReference>
<keyword evidence="7" id="KW-0966">Cell projection</keyword>
<organism evidence="7 8">
    <name type="scientific">Clostridium omnivorum</name>
    <dbReference type="NCBI Taxonomy" id="1604902"/>
    <lineage>
        <taxon>Bacteria</taxon>
        <taxon>Bacillati</taxon>
        <taxon>Bacillota</taxon>
        <taxon>Clostridia</taxon>
        <taxon>Eubacteriales</taxon>
        <taxon>Clostridiaceae</taxon>
        <taxon>Clostridium</taxon>
    </lineage>
</organism>
<dbReference type="InterPro" id="IPR003713">
    <property type="entry name" value="FliS"/>
</dbReference>
<comment type="subcellular location">
    <subcellularLocation>
        <location evidence="1 6">Cytoplasm</location>
        <location evidence="1 6">Cytosol</location>
    </subcellularLocation>
</comment>
<evidence type="ECO:0000313" key="8">
    <source>
        <dbReference type="Proteomes" id="UP001208567"/>
    </source>
</evidence>
<dbReference type="Pfam" id="PF02561">
    <property type="entry name" value="FliS"/>
    <property type="match status" value="1"/>
</dbReference>
<reference evidence="7 8" key="1">
    <citation type="journal article" date="2024" name="Int. J. Syst. Evol. Microbiol.">
        <title>Clostridium omnivorum sp. nov., isolated from anoxic soil under the treatment of reductive soil disinfestation.</title>
        <authorList>
            <person name="Ueki A."/>
            <person name="Tonouchi A."/>
            <person name="Kaku N."/>
            <person name="Honma S."/>
            <person name="Ueki K."/>
        </authorList>
    </citation>
    <scope>NUCLEOTIDE SEQUENCE [LARGE SCALE GENOMIC DNA]</scope>
    <source>
        <strain evidence="7 8">E14</strain>
    </source>
</reference>
<evidence type="ECO:0000256" key="5">
    <source>
        <dbReference type="ARBA" id="ARBA00023186"/>
    </source>
</evidence>
<proteinExistence type="inferred from homology"/>
<evidence type="ECO:0000256" key="4">
    <source>
        <dbReference type="ARBA" id="ARBA00022795"/>
    </source>
</evidence>
<dbReference type="InterPro" id="IPR036584">
    <property type="entry name" value="FliS_sf"/>
</dbReference>
<keyword evidence="7" id="KW-0969">Cilium</keyword>
<keyword evidence="4 6" id="KW-1005">Bacterial flagellum biogenesis</keyword>
<keyword evidence="5" id="KW-0143">Chaperone</keyword>
<dbReference type="PANTHER" id="PTHR34773:SF1">
    <property type="entry name" value="FLAGELLAR SECRETION CHAPERONE FLIS"/>
    <property type="match status" value="1"/>
</dbReference>
<dbReference type="Gene3D" id="1.20.120.340">
    <property type="entry name" value="Flagellar protein FliS"/>
    <property type="match status" value="1"/>
</dbReference>
<comment type="similarity">
    <text evidence="2 6">Belongs to the FliS family.</text>
</comment>
<dbReference type="RefSeq" id="WP_264851631.1">
    <property type="nucleotide sequence ID" value="NZ_BRXR01000001.1"/>
</dbReference>
<sequence length="128" mass="14889">MQTSNAYNAYRNNSINFASKEQLLMMLLDGAVKFSKIGRQAILDKDIQKAHENIIKTQNIFYELVISLDLAKAGDWGKDMVELYEFIIKRLTDANMKKDIKIIDEIIPLIEDIKETWNEAYNMSKNIR</sequence>
<accession>A0ABQ5NAW2</accession>
<keyword evidence="3 6" id="KW-0963">Cytoplasm</keyword>
<evidence type="ECO:0000256" key="1">
    <source>
        <dbReference type="ARBA" id="ARBA00004514"/>
    </source>
</evidence>
<name>A0ABQ5NAW2_9CLOT</name>
<gene>
    <name evidence="7" type="primary">fliS</name>
    <name evidence="7" type="ORF">bsdE14_37390</name>
</gene>
<keyword evidence="7" id="KW-0282">Flagellum</keyword>
<dbReference type="EMBL" id="BRXR01000001">
    <property type="protein sequence ID" value="GLC32329.1"/>
    <property type="molecule type" value="Genomic_DNA"/>
</dbReference>
<protein>
    <recommendedName>
        <fullName evidence="6">Flagellar secretion chaperone FliS</fullName>
    </recommendedName>
</protein>
<evidence type="ECO:0000313" key="7">
    <source>
        <dbReference type="EMBL" id="GLC32329.1"/>
    </source>
</evidence>
<dbReference type="SUPFAM" id="SSF101116">
    <property type="entry name" value="Flagellar export chaperone FliS"/>
    <property type="match status" value="1"/>
</dbReference>
<keyword evidence="8" id="KW-1185">Reference proteome</keyword>
<evidence type="ECO:0000256" key="2">
    <source>
        <dbReference type="ARBA" id="ARBA00008787"/>
    </source>
</evidence>
<dbReference type="PIRSF" id="PIRSF039090">
    <property type="entry name" value="Flis"/>
    <property type="match status" value="1"/>
</dbReference>
<evidence type="ECO:0000256" key="3">
    <source>
        <dbReference type="ARBA" id="ARBA00022490"/>
    </source>
</evidence>
<dbReference type="NCBIfam" id="TIGR00208">
    <property type="entry name" value="fliS"/>
    <property type="match status" value="1"/>
</dbReference>
<dbReference type="PANTHER" id="PTHR34773">
    <property type="entry name" value="FLAGELLAR SECRETION CHAPERONE FLIS"/>
    <property type="match status" value="1"/>
</dbReference>
<comment type="caution">
    <text evidence="7">The sequence shown here is derived from an EMBL/GenBank/DDBJ whole genome shotgun (WGS) entry which is preliminary data.</text>
</comment>